<dbReference type="EMBL" id="JAWDIQ010000003">
    <property type="protein sequence ID" value="MDY0410282.1"/>
    <property type="molecule type" value="Genomic_DNA"/>
</dbReference>
<reference evidence="2 3" key="1">
    <citation type="submission" date="2023-10" db="EMBL/GenBank/DDBJ databases">
        <title>Virgibacillus soli CC-YMP-6 genome.</title>
        <authorList>
            <person name="Miliotis G."/>
            <person name="Sengupta P."/>
            <person name="Hameed A."/>
            <person name="Chuvochina M."/>
            <person name="Mcdonagh F."/>
            <person name="Simpson A.C."/>
            <person name="Singh N.K."/>
            <person name="Rekha P.D."/>
            <person name="Raman K."/>
            <person name="Hugenholtz P."/>
            <person name="Venkateswaran K."/>
        </authorList>
    </citation>
    <scope>NUCLEOTIDE SEQUENCE [LARGE SCALE GENOMIC DNA]</scope>
    <source>
        <strain evidence="2 3">CC-YMP-6</strain>
    </source>
</reference>
<protein>
    <submittedName>
        <fullName evidence="2">Uncharacterized protein</fullName>
    </submittedName>
</protein>
<dbReference type="RefSeq" id="WP_320381155.1">
    <property type="nucleotide sequence ID" value="NZ_JAWDIQ010000003.1"/>
</dbReference>
<evidence type="ECO:0000256" key="1">
    <source>
        <dbReference type="SAM" id="Phobius"/>
    </source>
</evidence>
<comment type="caution">
    <text evidence="2">The sequence shown here is derived from an EMBL/GenBank/DDBJ whole genome shotgun (WGS) entry which is preliminary data.</text>
</comment>
<proteinExistence type="predicted"/>
<sequence length="109" mass="12921">MSEQSRKINKQLHEELRNIKFTKQEKVLQRTHPTTFKHKLISLWNKEIEISFLPIVAVCLLSLVLIGTKDMIDKNPEQMNRDKQHGLIEIGGYVYWKDTLEKRGVQYEN</sequence>
<feature type="transmembrane region" description="Helical" evidence="1">
    <location>
        <begin position="50"/>
        <end position="68"/>
    </location>
</feature>
<name>A0ABU5CV74_9BACI</name>
<gene>
    <name evidence="2" type="ORF">RWD45_19200</name>
</gene>
<accession>A0ABU5CV74</accession>
<evidence type="ECO:0000313" key="2">
    <source>
        <dbReference type="EMBL" id="MDY0410282.1"/>
    </source>
</evidence>
<keyword evidence="3" id="KW-1185">Reference proteome</keyword>
<dbReference type="Proteomes" id="UP001275315">
    <property type="component" value="Unassembled WGS sequence"/>
</dbReference>
<evidence type="ECO:0000313" key="3">
    <source>
        <dbReference type="Proteomes" id="UP001275315"/>
    </source>
</evidence>
<keyword evidence="1" id="KW-1133">Transmembrane helix</keyword>
<keyword evidence="1" id="KW-0472">Membrane</keyword>
<organism evidence="2 3">
    <name type="scientific">Paracerasibacillus soli</name>
    <dbReference type="NCBI Taxonomy" id="480284"/>
    <lineage>
        <taxon>Bacteria</taxon>
        <taxon>Bacillati</taxon>
        <taxon>Bacillota</taxon>
        <taxon>Bacilli</taxon>
        <taxon>Bacillales</taxon>
        <taxon>Bacillaceae</taxon>
        <taxon>Paracerasibacillus</taxon>
    </lineage>
</organism>
<keyword evidence="1" id="KW-0812">Transmembrane</keyword>